<evidence type="ECO:0000313" key="1">
    <source>
        <dbReference type="EMBL" id="AXA66606.1"/>
    </source>
</evidence>
<protein>
    <recommendedName>
        <fullName evidence="3">VWA domain-containing protein</fullName>
    </recommendedName>
</protein>
<reference evidence="1 2" key="1">
    <citation type="submission" date="2017-06" db="EMBL/GenBank/DDBJ databases">
        <title>Evolution towards high GC content and high-temperature stress adaptation in endophytic Pseudomonas oryzihabitans impacted its plant-growth promoting traits.</title>
        <authorList>
            <person name="Nascimento F.X."/>
        </authorList>
    </citation>
    <scope>NUCLEOTIDE SEQUENCE [LARGE SCALE GENOMIC DNA]</scope>
    <source>
        <strain evidence="1 2">MS8</strain>
    </source>
</reference>
<dbReference type="RefSeq" id="WP_208690857.1">
    <property type="nucleotide sequence ID" value="NZ_CP022198.1"/>
</dbReference>
<gene>
    <name evidence="1" type="ORF">CE139_12500</name>
</gene>
<organism evidence="1 2">
    <name type="scientific">Pseudomonas oryzihabitans</name>
    <dbReference type="NCBI Taxonomy" id="47885"/>
    <lineage>
        <taxon>Bacteria</taxon>
        <taxon>Pseudomonadati</taxon>
        <taxon>Pseudomonadota</taxon>
        <taxon>Gammaproteobacteria</taxon>
        <taxon>Pseudomonadales</taxon>
        <taxon>Pseudomonadaceae</taxon>
        <taxon>Pseudomonas</taxon>
    </lineage>
</organism>
<name>A0A2Z5A9L9_9PSED</name>
<accession>A0A2Z5A9L9</accession>
<dbReference type="EMBL" id="CP022198">
    <property type="protein sequence ID" value="AXA66606.1"/>
    <property type="molecule type" value="Genomic_DNA"/>
</dbReference>
<evidence type="ECO:0000313" key="2">
    <source>
        <dbReference type="Proteomes" id="UP000250579"/>
    </source>
</evidence>
<evidence type="ECO:0008006" key="3">
    <source>
        <dbReference type="Google" id="ProtNLM"/>
    </source>
</evidence>
<sequence length="395" mass="44778">MFLDFFTRLRAAGIPVSLGELLDLHAALDAALDAGLVVADPDAFYLLARVVLVKDERFFDRFDQVYAGELARSERSADTKAIPADWLRLELQRRLSEEDRQRLQALGGLDELLATLQQRLAEQSERHAGGNKWVGTGGTSPFGSGGYNPFGVRIGEAGTRQGQAAKVWEQRDYRNLDDRAPLDRRNLQLALRRLRRFARQGAAAEFDLEGTVAATAREGGLLDVRYRPERHNATKLLLLLDVGGSMDLHVRLCSELFSACRLEFRHLEYYYFHNCVYERVWRDNARRHEEGLNTAELLRRYGADYRLVIVGDASMGPYEITHPGGSVEHWNEEPGALWIQRLCQHFPRAAWLNPYPQEGWASSTSIQLLRELMAQRMFPLTGEGLGEAIRSLTRP</sequence>
<dbReference type="STRING" id="47885.APT59_09125"/>
<dbReference type="Pfam" id="PF05762">
    <property type="entry name" value="VWA_CoxE"/>
    <property type="match status" value="1"/>
</dbReference>
<dbReference type="Proteomes" id="UP000250579">
    <property type="component" value="Chromosome"/>
</dbReference>
<dbReference type="InterPro" id="IPR008912">
    <property type="entry name" value="Uncharacterised_CoxE"/>
</dbReference>
<dbReference type="AlphaFoldDB" id="A0A2Z5A9L9"/>
<proteinExistence type="predicted"/>
<dbReference type="PANTHER" id="PTHR39338:SF7">
    <property type="entry name" value="BLL6692 PROTEIN"/>
    <property type="match status" value="1"/>
</dbReference>
<dbReference type="PANTHER" id="PTHR39338">
    <property type="entry name" value="BLL5662 PROTEIN-RELATED"/>
    <property type="match status" value="1"/>
</dbReference>